<gene>
    <name evidence="2" type="ORF">RBWH47_05590</name>
</gene>
<dbReference type="PATRIC" id="fig|991778.3.peg.3192"/>
<evidence type="ECO:0000313" key="3">
    <source>
        <dbReference type="Proteomes" id="UP000006222"/>
    </source>
</evidence>
<evidence type="ECO:0000256" key="1">
    <source>
        <dbReference type="SAM" id="Phobius"/>
    </source>
</evidence>
<comment type="caution">
    <text evidence="2">The sequence shown here is derived from an EMBL/GenBank/DDBJ whole genome shotgun (WGS) entry which is preliminary data.</text>
</comment>
<keyword evidence="1" id="KW-0812">Transmembrane</keyword>
<dbReference type="AlphaFoldDB" id="F2ATG0"/>
<keyword evidence="1" id="KW-0472">Membrane</keyword>
<dbReference type="EMBL" id="AFAR01000167">
    <property type="protein sequence ID" value="EGF27000.1"/>
    <property type="molecule type" value="Genomic_DNA"/>
</dbReference>
<dbReference type="Proteomes" id="UP000006222">
    <property type="component" value="Unassembled WGS sequence"/>
</dbReference>
<organism evidence="2 3">
    <name type="scientific">Rhodopirellula baltica WH47</name>
    <dbReference type="NCBI Taxonomy" id="991778"/>
    <lineage>
        <taxon>Bacteria</taxon>
        <taxon>Pseudomonadati</taxon>
        <taxon>Planctomycetota</taxon>
        <taxon>Planctomycetia</taxon>
        <taxon>Pirellulales</taxon>
        <taxon>Pirellulaceae</taxon>
        <taxon>Rhodopirellula</taxon>
    </lineage>
</organism>
<sequence length="60" mass="6971">MGRGELVRSLSARRDLAGGRVFGNVGDVFRLSLRSFRWWGVWRRVGLCAFFFSLVYFARL</sequence>
<protein>
    <submittedName>
        <fullName evidence="2">Uncharacterized protein</fullName>
    </submittedName>
</protein>
<keyword evidence="1" id="KW-1133">Transmembrane helix</keyword>
<reference evidence="2 3" key="1">
    <citation type="journal article" date="2013" name="Mar. Genomics">
        <title>Expression of sulfatases in Rhodopirellula baltica and the diversity of sulfatases in the genus Rhodopirellula.</title>
        <authorList>
            <person name="Wegner C.E."/>
            <person name="Richter-Heitmann T."/>
            <person name="Klindworth A."/>
            <person name="Klockow C."/>
            <person name="Richter M."/>
            <person name="Achstetter T."/>
            <person name="Glockner F.O."/>
            <person name="Harder J."/>
        </authorList>
    </citation>
    <scope>NUCLEOTIDE SEQUENCE [LARGE SCALE GENOMIC DNA]</scope>
    <source>
        <strain evidence="2 3">WH47</strain>
    </source>
</reference>
<proteinExistence type="predicted"/>
<name>F2ATG0_RHOBT</name>
<evidence type="ECO:0000313" key="2">
    <source>
        <dbReference type="EMBL" id="EGF27000.1"/>
    </source>
</evidence>
<feature type="transmembrane region" description="Helical" evidence="1">
    <location>
        <begin position="41"/>
        <end position="58"/>
    </location>
</feature>
<accession>F2ATG0</accession>